<dbReference type="EMBL" id="FXXP01000001">
    <property type="protein sequence ID" value="SMX27482.1"/>
    <property type="molecule type" value="Genomic_DNA"/>
</dbReference>
<sequence length="544" mass="58500">MQVQVSNQETSPDRQSARVLAQDAVSAFGSVTDDLSKIRTLHSEITKQLNEFAELVASRNAVDNLLSNLQDKVDRMGEELRSFSGSLQKSETTRQMSDGRTVLQKISGQGRNLAAIATLTRTTAGSLGVTKIDRYLTELHQTAALIRSASTHVDGGLDGLVEGYDRMHASCDSASDAMGALPPKLAEGRAVLDQLSQEEARAAEQISTRADRLVQSGKSKLKSFVSAMQFSDRLAQRLDHIAFLLEMDDPHITRIAKAQAADCTRDIADISGEVRDTMRAMADLGRDGAALFSEGEIAALISEAMKRRDELLTMVSNEVVQVDAVLEAVHRDATEISQATQDAGEKFSQLLDAAERLSMASVNSLLLAARNGDKGAPLAVLASEVRQTATDCLADVAKCRKSLNGIMSSRDDARESLTKASEDLSSAISQHASIGKDSEDRLDQINSLSQTALDCAESLIAMVEAVHHSMSAVDAVGTALLDLSAQDMPEVTAPPDQGKLSQCWALYTMDEERAVHAELYPDDALQGAAADTAEDSDDLDDIFF</sequence>
<dbReference type="GO" id="GO:0007165">
    <property type="term" value="P:signal transduction"/>
    <property type="evidence" value="ECO:0007669"/>
    <property type="project" value="UniProtKB-KW"/>
</dbReference>
<evidence type="ECO:0000256" key="1">
    <source>
        <dbReference type="PROSITE-ProRule" id="PRU00284"/>
    </source>
</evidence>
<evidence type="ECO:0000313" key="3">
    <source>
        <dbReference type="EMBL" id="SMX27482.1"/>
    </source>
</evidence>
<dbReference type="InterPro" id="IPR004089">
    <property type="entry name" value="MCPsignal_dom"/>
</dbReference>
<accession>A0A238JBY4</accession>
<evidence type="ECO:0000313" key="4">
    <source>
        <dbReference type="Proteomes" id="UP000225972"/>
    </source>
</evidence>
<name>A0A238JBY4_9RHOB</name>
<keyword evidence="4" id="KW-1185">Reference proteome</keyword>
<reference evidence="4" key="1">
    <citation type="submission" date="2017-05" db="EMBL/GenBank/DDBJ databases">
        <authorList>
            <person name="Rodrigo-Torres L."/>
            <person name="Arahal R. D."/>
            <person name="Lucena T."/>
        </authorList>
    </citation>
    <scope>NUCLEOTIDE SEQUENCE [LARGE SCALE GENOMIC DNA]</scope>
    <source>
        <strain evidence="4">CECT 8649</strain>
    </source>
</reference>
<proteinExistence type="predicted"/>
<dbReference type="AlphaFoldDB" id="A0A238JBY4"/>
<evidence type="ECO:0000259" key="2">
    <source>
        <dbReference type="PROSITE" id="PS50111"/>
    </source>
</evidence>
<keyword evidence="1" id="KW-0807">Transducer</keyword>
<dbReference type="SUPFAM" id="SSF58104">
    <property type="entry name" value="Methyl-accepting chemotaxis protein (MCP) signaling domain"/>
    <property type="match status" value="1"/>
</dbReference>
<dbReference type="Proteomes" id="UP000225972">
    <property type="component" value="Unassembled WGS sequence"/>
</dbReference>
<dbReference type="Gene3D" id="1.10.287.950">
    <property type="entry name" value="Methyl-accepting chemotaxis protein"/>
    <property type="match status" value="1"/>
</dbReference>
<dbReference type="OrthoDB" id="7683233at2"/>
<protein>
    <submittedName>
        <fullName evidence="3">Methyl-accepting chemotaxis protein 2</fullName>
    </submittedName>
</protein>
<gene>
    <name evidence="3" type="primary">mcp2_1</name>
    <name evidence="3" type="ORF">TRP8649_01587</name>
</gene>
<dbReference type="RefSeq" id="WP_099243689.1">
    <property type="nucleotide sequence ID" value="NZ_FXXP01000001.1"/>
</dbReference>
<dbReference type="GO" id="GO:0016020">
    <property type="term" value="C:membrane"/>
    <property type="evidence" value="ECO:0007669"/>
    <property type="project" value="InterPro"/>
</dbReference>
<feature type="domain" description="Methyl-accepting transducer" evidence="2">
    <location>
        <begin position="296"/>
        <end position="484"/>
    </location>
</feature>
<organism evidence="3 4">
    <name type="scientific">Pelagimonas phthalicica</name>
    <dbReference type="NCBI Taxonomy" id="1037362"/>
    <lineage>
        <taxon>Bacteria</taxon>
        <taxon>Pseudomonadati</taxon>
        <taxon>Pseudomonadota</taxon>
        <taxon>Alphaproteobacteria</taxon>
        <taxon>Rhodobacterales</taxon>
        <taxon>Roseobacteraceae</taxon>
        <taxon>Pelagimonas</taxon>
    </lineage>
</organism>
<dbReference type="PROSITE" id="PS50111">
    <property type="entry name" value="CHEMOTAXIS_TRANSDUC_2"/>
    <property type="match status" value="1"/>
</dbReference>